<dbReference type="EMBL" id="JAMFTS010000001">
    <property type="protein sequence ID" value="KAJ4808277.1"/>
    <property type="molecule type" value="Genomic_DNA"/>
</dbReference>
<dbReference type="Proteomes" id="UP001140206">
    <property type="component" value="Chromosome 1"/>
</dbReference>
<keyword evidence="5" id="KW-0539">Nucleus</keyword>
<organism evidence="8 9">
    <name type="scientific">Rhynchospora pubera</name>
    <dbReference type="NCBI Taxonomy" id="906938"/>
    <lineage>
        <taxon>Eukaryota</taxon>
        <taxon>Viridiplantae</taxon>
        <taxon>Streptophyta</taxon>
        <taxon>Embryophyta</taxon>
        <taxon>Tracheophyta</taxon>
        <taxon>Spermatophyta</taxon>
        <taxon>Magnoliopsida</taxon>
        <taxon>Liliopsida</taxon>
        <taxon>Poales</taxon>
        <taxon>Cyperaceae</taxon>
        <taxon>Cyperoideae</taxon>
        <taxon>Rhynchosporeae</taxon>
        <taxon>Rhynchospora</taxon>
    </lineage>
</organism>
<evidence type="ECO:0000256" key="6">
    <source>
        <dbReference type="SAM" id="Coils"/>
    </source>
</evidence>
<dbReference type="CDD" id="cd14702">
    <property type="entry name" value="bZIP_plant_GBF1"/>
    <property type="match status" value="1"/>
</dbReference>
<keyword evidence="2" id="KW-0805">Transcription regulation</keyword>
<dbReference type="GO" id="GO:0003700">
    <property type="term" value="F:DNA-binding transcription factor activity"/>
    <property type="evidence" value="ECO:0007669"/>
    <property type="project" value="InterPro"/>
</dbReference>
<evidence type="ECO:0000256" key="2">
    <source>
        <dbReference type="ARBA" id="ARBA00023015"/>
    </source>
</evidence>
<protein>
    <submittedName>
        <fullName evidence="8">Basic leucine-zipper 1</fullName>
    </submittedName>
</protein>
<accession>A0AAV8H0Q2</accession>
<feature type="domain" description="BZIP" evidence="7">
    <location>
        <begin position="46"/>
        <end position="109"/>
    </location>
</feature>
<evidence type="ECO:0000259" key="7">
    <source>
        <dbReference type="PROSITE" id="PS50217"/>
    </source>
</evidence>
<dbReference type="GO" id="GO:0046982">
    <property type="term" value="F:protein heterodimerization activity"/>
    <property type="evidence" value="ECO:0007669"/>
    <property type="project" value="UniProtKB-ARBA"/>
</dbReference>
<dbReference type="AlphaFoldDB" id="A0AAV8H0Q2"/>
<feature type="coiled-coil region" evidence="6">
    <location>
        <begin position="64"/>
        <end position="119"/>
    </location>
</feature>
<dbReference type="SUPFAM" id="SSF57959">
    <property type="entry name" value="Leucine zipper domain"/>
    <property type="match status" value="1"/>
</dbReference>
<dbReference type="GO" id="GO:0045893">
    <property type="term" value="P:positive regulation of DNA-templated transcription"/>
    <property type="evidence" value="ECO:0007669"/>
    <property type="project" value="TreeGrafter"/>
</dbReference>
<keyword evidence="3" id="KW-0238">DNA-binding</keyword>
<evidence type="ECO:0000313" key="8">
    <source>
        <dbReference type="EMBL" id="KAJ4808277.1"/>
    </source>
</evidence>
<dbReference type="GO" id="GO:0000976">
    <property type="term" value="F:transcription cis-regulatory region binding"/>
    <property type="evidence" value="ECO:0007669"/>
    <property type="project" value="TreeGrafter"/>
</dbReference>
<dbReference type="Gene3D" id="1.20.5.170">
    <property type="match status" value="1"/>
</dbReference>
<dbReference type="FunFam" id="1.20.5.170:FF:000020">
    <property type="entry name" value="BZIP transcription factor"/>
    <property type="match status" value="1"/>
</dbReference>
<dbReference type="Pfam" id="PF00170">
    <property type="entry name" value="bZIP_1"/>
    <property type="match status" value="1"/>
</dbReference>
<comment type="subcellular location">
    <subcellularLocation>
        <location evidence="1">Nucleus</location>
    </subcellularLocation>
</comment>
<dbReference type="GO" id="GO:0005634">
    <property type="term" value="C:nucleus"/>
    <property type="evidence" value="ECO:0007669"/>
    <property type="project" value="UniProtKB-SubCell"/>
</dbReference>
<name>A0AAV8H0Q2_9POAL</name>
<evidence type="ECO:0000313" key="9">
    <source>
        <dbReference type="Proteomes" id="UP001140206"/>
    </source>
</evidence>
<keyword evidence="9" id="KW-1185">Reference proteome</keyword>
<dbReference type="InterPro" id="IPR004827">
    <property type="entry name" value="bZIP"/>
</dbReference>
<proteinExistence type="predicted"/>
<evidence type="ECO:0000256" key="3">
    <source>
        <dbReference type="ARBA" id="ARBA00023125"/>
    </source>
</evidence>
<dbReference type="PROSITE" id="PS50217">
    <property type="entry name" value="BZIP"/>
    <property type="match status" value="1"/>
</dbReference>
<dbReference type="InterPro" id="IPR045314">
    <property type="entry name" value="bZIP_plant_GBF1"/>
</dbReference>
<keyword evidence="4" id="KW-0804">Transcription</keyword>
<dbReference type="PANTHER" id="PTHR45764:SF38">
    <property type="entry name" value="BZIP TRANSCRIPTION FACTOR 44"/>
    <property type="match status" value="1"/>
</dbReference>
<evidence type="ECO:0000256" key="4">
    <source>
        <dbReference type="ARBA" id="ARBA00023163"/>
    </source>
</evidence>
<gene>
    <name evidence="8" type="ORF">LUZ62_020843</name>
</gene>
<keyword evidence="6" id="KW-0175">Coiled coil</keyword>
<dbReference type="SMART" id="SM00338">
    <property type="entry name" value="BRLZ"/>
    <property type="match status" value="1"/>
</dbReference>
<comment type="caution">
    <text evidence="8">The sequence shown here is derived from an EMBL/GenBank/DDBJ whole genome shotgun (WGS) entry which is preliminary data.</text>
</comment>
<reference evidence="8" key="1">
    <citation type="submission" date="2022-08" db="EMBL/GenBank/DDBJ databases">
        <authorList>
            <person name="Marques A."/>
        </authorList>
    </citation>
    <scope>NUCLEOTIDE SEQUENCE</scope>
    <source>
        <strain evidence="8">RhyPub2mFocal</strain>
        <tissue evidence="8">Leaves</tissue>
    </source>
</reference>
<dbReference type="InterPro" id="IPR046347">
    <property type="entry name" value="bZIP_sf"/>
</dbReference>
<dbReference type="PROSITE" id="PS00036">
    <property type="entry name" value="BZIP_BASIC"/>
    <property type="match status" value="1"/>
</dbReference>
<sequence>MKITALHRFKFCFLHSFSNCCIPNSIQSSGSTQNHMMTDLAITVSDERKRKRMVSNRESAMRSRMKKQQHLEELVGEVARLESENAQSEMHANLLTERYSKVEAENAVHRAEAAQLAERLKSANKYLSLFEVVRGVKMDIEEIPDPFLSPWLPVCTALLNQCNC</sequence>
<evidence type="ECO:0000256" key="5">
    <source>
        <dbReference type="ARBA" id="ARBA00023242"/>
    </source>
</evidence>
<dbReference type="PANTHER" id="PTHR45764">
    <property type="entry name" value="BZIP TRANSCRIPTION FACTOR 44"/>
    <property type="match status" value="1"/>
</dbReference>
<evidence type="ECO:0000256" key="1">
    <source>
        <dbReference type="ARBA" id="ARBA00004123"/>
    </source>
</evidence>